<evidence type="ECO:0000313" key="1">
    <source>
        <dbReference type="EMBL" id="AKT43871.1"/>
    </source>
</evidence>
<sequence length="99" mass="9528">MDPLIVGRRTPCAAPFPVGRGGGMDPLIVGRRTPCAAPFPVGRGGGMDPLIVGRRTPCAAPPGSGTVGTCGGAPVAEGAKAGAGGIGAVWTALIPVVEG</sequence>
<dbReference type="EMBL" id="CP012159">
    <property type="protein sequence ID" value="AKT43871.1"/>
    <property type="molecule type" value="Genomic_DNA"/>
</dbReference>
<organism evidence="1 2">
    <name type="scientific">Chondromyces crocatus</name>
    <dbReference type="NCBI Taxonomy" id="52"/>
    <lineage>
        <taxon>Bacteria</taxon>
        <taxon>Pseudomonadati</taxon>
        <taxon>Myxococcota</taxon>
        <taxon>Polyangia</taxon>
        <taxon>Polyangiales</taxon>
        <taxon>Polyangiaceae</taxon>
        <taxon>Chondromyces</taxon>
    </lineage>
</organism>
<reference evidence="1 2" key="1">
    <citation type="submission" date="2015-07" db="EMBL/GenBank/DDBJ databases">
        <title>Genome analysis of myxobacterium Chondromyces crocatus Cm c5 reveals a high potential for natural compound synthesis and the genetic basis for the loss of fruiting body formation.</title>
        <authorList>
            <person name="Zaburannyi N."/>
            <person name="Bunk B."/>
            <person name="Maier J."/>
            <person name="Overmann J."/>
            <person name="Mueller R."/>
        </authorList>
    </citation>
    <scope>NUCLEOTIDE SEQUENCE [LARGE SCALE GENOMIC DNA]</scope>
    <source>
        <strain evidence="1 2">Cm c5</strain>
    </source>
</reference>
<gene>
    <name evidence="1" type="ORF">CMC5_081080</name>
</gene>
<protein>
    <submittedName>
        <fullName evidence="1">Uncharacterized protein</fullName>
    </submittedName>
</protein>
<dbReference type="STRING" id="52.CMC5_081080"/>
<dbReference type="Proteomes" id="UP000067626">
    <property type="component" value="Chromosome"/>
</dbReference>
<dbReference type="AlphaFoldDB" id="A0A0K1ESM8"/>
<dbReference type="KEGG" id="ccro:CMC5_081080"/>
<accession>A0A0K1ESM8</accession>
<evidence type="ECO:0000313" key="2">
    <source>
        <dbReference type="Proteomes" id="UP000067626"/>
    </source>
</evidence>
<name>A0A0K1ESM8_CHOCO</name>
<keyword evidence="2" id="KW-1185">Reference proteome</keyword>
<proteinExistence type="predicted"/>
<dbReference type="PATRIC" id="fig|52.7.peg.8914"/>